<feature type="compositionally biased region" description="Basic and acidic residues" evidence="1">
    <location>
        <begin position="129"/>
        <end position="139"/>
    </location>
</feature>
<dbReference type="InterPro" id="IPR045851">
    <property type="entry name" value="AMP-bd_C_sf"/>
</dbReference>
<organism evidence="4 5">
    <name type="scientific">Streptomyces sirii</name>
    <dbReference type="NCBI Taxonomy" id="3127701"/>
    <lineage>
        <taxon>Bacteria</taxon>
        <taxon>Bacillati</taxon>
        <taxon>Actinomycetota</taxon>
        <taxon>Actinomycetes</taxon>
        <taxon>Kitasatosporales</taxon>
        <taxon>Streptomycetaceae</taxon>
        <taxon>Streptomyces</taxon>
    </lineage>
</organism>
<dbReference type="PANTHER" id="PTHR45527">
    <property type="entry name" value="NONRIBOSOMAL PEPTIDE SYNTHETASE"/>
    <property type="match status" value="1"/>
</dbReference>
<sequence>MSTSRMSTRRTLYDWFARSAAARPGATALEVDGEVLGYAELAAAAERIAAGLLRHLNGQVPSRVGLLASRSVVAYAGYLAVQHLGATIVPLGTAFPAHRNAAVAEAAALDAVITDGSGDPTGIAAPVWRPERRSADATAERSGPPAQDGAEPPPVAADPDGIAYILFTSGSTGRPKGVPVRHRNVTAYLEHVVPRAEAGPGARLSQTFDLTFDPSVFDMFVAWGSGAALVVPTRDEVLAPVRFIRQRGITHWNSVPSVITLAGRLRALKPDSMPTLRHSMFCGEPLTYQQARAWRRAAPGSSLDNGYGPTELTVTCATYRLPESEDDWPRTANGTVPIGSPHPGADILLHEGELCVRGPQRFHGYLDAKDDEGRFLTPDAAPRAPGTALTEAHWYRTGDRVTRDATGELVHLGRLDQQVQLHGYRVELGEVEAVLRQQPGVADAVVLARSTAHGPQLVAAYSGTGHEVPAADRVGAALRERLPGYMVPETLTALEALPLNPNGKIDRAAVDALLAQERAV</sequence>
<keyword evidence="5" id="KW-1185">Reference proteome</keyword>
<evidence type="ECO:0000259" key="3">
    <source>
        <dbReference type="Pfam" id="PF13193"/>
    </source>
</evidence>
<dbReference type="Gene3D" id="3.30.300.30">
    <property type="match status" value="1"/>
</dbReference>
<dbReference type="InterPro" id="IPR042099">
    <property type="entry name" value="ANL_N_sf"/>
</dbReference>
<feature type="domain" description="AMP-dependent synthetase/ligase" evidence="2">
    <location>
        <begin position="16"/>
        <end position="366"/>
    </location>
</feature>
<reference evidence="4 5" key="1">
    <citation type="submission" date="2024-03" db="EMBL/GenBank/DDBJ databases">
        <title>The complete genome of Streptomyces sirii sp.nov.</title>
        <authorList>
            <person name="Zakalyukina Y.V."/>
            <person name="Belik A.R."/>
            <person name="Biryukov M.V."/>
            <person name="Baturina O.A."/>
            <person name="Kabilov M.R."/>
        </authorList>
    </citation>
    <scope>NUCLEOTIDE SEQUENCE [LARGE SCALE GENOMIC DNA]</scope>
    <source>
        <strain evidence="4 5">BP-8</strain>
    </source>
</reference>
<dbReference type="PANTHER" id="PTHR45527:SF1">
    <property type="entry name" value="FATTY ACID SYNTHASE"/>
    <property type="match status" value="1"/>
</dbReference>
<feature type="region of interest" description="Disordered" evidence="1">
    <location>
        <begin position="122"/>
        <end position="154"/>
    </location>
</feature>
<dbReference type="InterPro" id="IPR020845">
    <property type="entry name" value="AMP-binding_CS"/>
</dbReference>
<dbReference type="PROSITE" id="PS00455">
    <property type="entry name" value="AMP_BINDING"/>
    <property type="match status" value="1"/>
</dbReference>
<dbReference type="EMBL" id="CP147982">
    <property type="protein sequence ID" value="WXK75294.1"/>
    <property type="molecule type" value="Genomic_DNA"/>
</dbReference>
<dbReference type="Pfam" id="PF00501">
    <property type="entry name" value="AMP-binding"/>
    <property type="match status" value="1"/>
</dbReference>
<evidence type="ECO:0000256" key="1">
    <source>
        <dbReference type="SAM" id="MobiDB-lite"/>
    </source>
</evidence>
<name>A0ABZ2QJW1_9ACTN</name>
<dbReference type="InterPro" id="IPR000873">
    <property type="entry name" value="AMP-dep_synth/lig_dom"/>
</dbReference>
<accession>A0ABZ2QJW1</accession>
<dbReference type="RefSeq" id="WP_407285411.1">
    <property type="nucleotide sequence ID" value="NZ_CP147982.1"/>
</dbReference>
<dbReference type="SUPFAM" id="SSF56801">
    <property type="entry name" value="Acetyl-CoA synthetase-like"/>
    <property type="match status" value="1"/>
</dbReference>
<evidence type="ECO:0000313" key="5">
    <source>
        <dbReference type="Proteomes" id="UP001626628"/>
    </source>
</evidence>
<dbReference type="Proteomes" id="UP001626628">
    <property type="component" value="Chromosome"/>
</dbReference>
<dbReference type="Pfam" id="PF13193">
    <property type="entry name" value="AMP-binding_C"/>
    <property type="match status" value="1"/>
</dbReference>
<gene>
    <name evidence="4" type="ORF">WAB15_04500</name>
</gene>
<evidence type="ECO:0000259" key="2">
    <source>
        <dbReference type="Pfam" id="PF00501"/>
    </source>
</evidence>
<protein>
    <submittedName>
        <fullName evidence="4">AMP-binding protein</fullName>
    </submittedName>
</protein>
<evidence type="ECO:0000313" key="4">
    <source>
        <dbReference type="EMBL" id="WXK75294.1"/>
    </source>
</evidence>
<feature type="domain" description="AMP-binding enzyme C-terminal" evidence="3">
    <location>
        <begin position="430"/>
        <end position="504"/>
    </location>
</feature>
<dbReference type="Gene3D" id="3.40.50.12780">
    <property type="entry name" value="N-terminal domain of ligase-like"/>
    <property type="match status" value="1"/>
</dbReference>
<proteinExistence type="predicted"/>
<dbReference type="InterPro" id="IPR025110">
    <property type="entry name" value="AMP-bd_C"/>
</dbReference>